<evidence type="ECO:0000313" key="2">
    <source>
        <dbReference type="EMBL" id="KUM26526.1"/>
    </source>
</evidence>
<dbReference type="EMBL" id="LPWA01000105">
    <property type="protein sequence ID" value="KUM26526.1"/>
    <property type="molecule type" value="Genomic_DNA"/>
</dbReference>
<protein>
    <recommendedName>
        <fullName evidence="1">Phosphatidic acid phosphatase type 2/haloperoxidase domain-containing protein</fullName>
    </recommendedName>
</protein>
<dbReference type="Pfam" id="PF01569">
    <property type="entry name" value="PAP2"/>
    <property type="match status" value="1"/>
</dbReference>
<comment type="caution">
    <text evidence="2">The sequence shown here is derived from an EMBL/GenBank/DDBJ whole genome shotgun (WGS) entry which is preliminary data.</text>
</comment>
<dbReference type="AlphaFoldDB" id="A0A124GGE6"/>
<dbReference type="SUPFAM" id="SSF48317">
    <property type="entry name" value="Acid phosphatase/Vanadium-dependent haloperoxidase"/>
    <property type="match status" value="1"/>
</dbReference>
<reference evidence="2 3" key="1">
    <citation type="submission" date="2015-12" db="EMBL/GenBank/DDBJ databases">
        <title>Draft genome sequence of Mesorhizobium sp. UFLA 01-765, a multitolerant efficient symbiont and plant-growth promoting strain isolated from Zn-mining soil using Leucaena leucocephala as a trap plant.</title>
        <authorList>
            <person name="Rangel W.M."/>
            <person name="Thijs S."/>
            <person name="Longatti S.M."/>
            <person name="Moreira F.M."/>
            <person name="Weyens N."/>
            <person name="Vangronsveld J."/>
            <person name="Van Hamme J.D."/>
            <person name="Bottos E.M."/>
            <person name="Rineau F."/>
        </authorList>
    </citation>
    <scope>NUCLEOTIDE SEQUENCE [LARGE SCALE GENOMIC DNA]</scope>
    <source>
        <strain evidence="2 3">UFLA 01-765</strain>
    </source>
</reference>
<dbReference type="Proteomes" id="UP000053176">
    <property type="component" value="Unassembled WGS sequence"/>
</dbReference>
<feature type="domain" description="Phosphatidic acid phosphatase type 2/haloperoxidase" evidence="1">
    <location>
        <begin position="96"/>
        <end position="204"/>
    </location>
</feature>
<dbReference type="PRINTS" id="PR00483">
    <property type="entry name" value="BACPHPHTASE"/>
</dbReference>
<evidence type="ECO:0000313" key="3">
    <source>
        <dbReference type="Proteomes" id="UP000053176"/>
    </source>
</evidence>
<dbReference type="InterPro" id="IPR001011">
    <property type="entry name" value="Acid_Pase_classA_bac"/>
</dbReference>
<sequence>MGAVAFAALALSQPTFAEEGHPYFGSETVNLLDLLVPPPAKDSAETKAELVEVKQLMASTSESRKQQAIADNEEGLQPFLAGTSIKVDAATVPLTTALVQRILDTEEVVTGSAKKGFARPRPPLVDEEIKPLIKLSKSGAYPSGHSTNSTAIAIVLSKMLPEKKEELMQRANDYALSRLIVGVHYRSDLGAGHAAGALMAQALMQNPDFQKEFEPAKTELRKALGLSM</sequence>
<dbReference type="Gene3D" id="1.20.144.10">
    <property type="entry name" value="Phosphatidic acid phosphatase type 2/haloperoxidase"/>
    <property type="match status" value="1"/>
</dbReference>
<dbReference type="InterPro" id="IPR000326">
    <property type="entry name" value="PAP2/HPO"/>
</dbReference>
<dbReference type="CDD" id="cd03397">
    <property type="entry name" value="PAP2_acid_phosphatase"/>
    <property type="match status" value="1"/>
</dbReference>
<dbReference type="GO" id="GO:0030288">
    <property type="term" value="C:outer membrane-bounded periplasmic space"/>
    <property type="evidence" value="ECO:0007669"/>
    <property type="project" value="InterPro"/>
</dbReference>
<dbReference type="SMART" id="SM00014">
    <property type="entry name" value="acidPPc"/>
    <property type="match status" value="1"/>
</dbReference>
<dbReference type="PIRSF" id="PIRSF000897">
    <property type="entry name" value="Acid_Ptase_ClsA"/>
    <property type="match status" value="1"/>
</dbReference>
<dbReference type="InterPro" id="IPR036938">
    <property type="entry name" value="PAP2/HPO_sf"/>
</dbReference>
<organism evidence="2 3">
    <name type="scientific">Rhizobium loti</name>
    <name type="common">Mesorhizobium loti</name>
    <dbReference type="NCBI Taxonomy" id="381"/>
    <lineage>
        <taxon>Bacteria</taxon>
        <taxon>Pseudomonadati</taxon>
        <taxon>Pseudomonadota</taxon>
        <taxon>Alphaproteobacteria</taxon>
        <taxon>Hyphomicrobiales</taxon>
        <taxon>Phyllobacteriaceae</taxon>
        <taxon>Mesorhizobium</taxon>
    </lineage>
</organism>
<name>A0A124GGE6_RHILI</name>
<gene>
    <name evidence="2" type="ORF">AU467_21665</name>
</gene>
<proteinExistence type="predicted"/>
<dbReference type="GO" id="GO:0003993">
    <property type="term" value="F:acid phosphatase activity"/>
    <property type="evidence" value="ECO:0007669"/>
    <property type="project" value="InterPro"/>
</dbReference>
<accession>A0A124GGE6</accession>
<evidence type="ECO:0000259" key="1">
    <source>
        <dbReference type="SMART" id="SM00014"/>
    </source>
</evidence>